<keyword evidence="1" id="KW-0732">Signal</keyword>
<dbReference type="AlphaFoldDB" id="A0A327X1N5"/>
<dbReference type="Proteomes" id="UP000248790">
    <property type="component" value="Unassembled WGS sequence"/>
</dbReference>
<sequence length="259" mass="29182">MNRKFRFGFSLFLSILTTLTSSAQRRPQSRWEDSQPASFAIRGGLTQLFGDLKDLQSTPFLGASLTVPITNILAVEVPVDYGTLKAQQDEFYHSASSARFTQVALAASVDVLPWFRQEQRLVEVRPYVGTGLLFFRAEAHNLTTGALQRLTNNQNSHRTRDGIETRGKAGIRNTHELVWLTGIRVATALSRQMSIFGDIRFNFVRTDKLDATLDGNNQIMKPGSLAYTEGNHYGKNSTDKWGYMAVGLTFYFGERFKKR</sequence>
<feature type="chain" id="PRO_5016449659" description="Outer membrane protein with beta-barrel domain" evidence="1">
    <location>
        <begin position="24"/>
        <end position="259"/>
    </location>
</feature>
<dbReference type="EMBL" id="QLMC01000002">
    <property type="protein sequence ID" value="RAK00336.1"/>
    <property type="molecule type" value="Genomic_DNA"/>
</dbReference>
<evidence type="ECO:0000313" key="2">
    <source>
        <dbReference type="EMBL" id="RAK00336.1"/>
    </source>
</evidence>
<evidence type="ECO:0000313" key="3">
    <source>
        <dbReference type="Proteomes" id="UP000248790"/>
    </source>
</evidence>
<dbReference type="SUPFAM" id="SSF56925">
    <property type="entry name" value="OMPA-like"/>
    <property type="match status" value="1"/>
</dbReference>
<evidence type="ECO:0000256" key="1">
    <source>
        <dbReference type="SAM" id="SignalP"/>
    </source>
</evidence>
<proteinExistence type="predicted"/>
<feature type="signal peptide" evidence="1">
    <location>
        <begin position="1"/>
        <end position="23"/>
    </location>
</feature>
<comment type="caution">
    <text evidence="2">The sequence shown here is derived from an EMBL/GenBank/DDBJ whole genome shotgun (WGS) entry which is preliminary data.</text>
</comment>
<keyword evidence="3" id="KW-1185">Reference proteome</keyword>
<organism evidence="2 3">
    <name type="scientific">Larkinella arboricola</name>
    <dbReference type="NCBI Taxonomy" id="643671"/>
    <lineage>
        <taxon>Bacteria</taxon>
        <taxon>Pseudomonadati</taxon>
        <taxon>Bacteroidota</taxon>
        <taxon>Cytophagia</taxon>
        <taxon>Cytophagales</taxon>
        <taxon>Spirosomataceae</taxon>
        <taxon>Larkinella</taxon>
    </lineage>
</organism>
<dbReference type="Gene3D" id="2.40.160.20">
    <property type="match status" value="1"/>
</dbReference>
<dbReference type="OrthoDB" id="940109at2"/>
<reference evidence="2 3" key="1">
    <citation type="submission" date="2018-06" db="EMBL/GenBank/DDBJ databases">
        <title>Genomic Encyclopedia of Archaeal and Bacterial Type Strains, Phase II (KMG-II): from individual species to whole genera.</title>
        <authorList>
            <person name="Goeker M."/>
        </authorList>
    </citation>
    <scope>NUCLEOTIDE SEQUENCE [LARGE SCALE GENOMIC DNA]</scope>
    <source>
        <strain evidence="2 3">DSM 21851</strain>
    </source>
</reference>
<evidence type="ECO:0008006" key="4">
    <source>
        <dbReference type="Google" id="ProtNLM"/>
    </source>
</evidence>
<dbReference type="RefSeq" id="WP_111628086.1">
    <property type="nucleotide sequence ID" value="NZ_QLMC01000002.1"/>
</dbReference>
<gene>
    <name evidence="2" type="ORF">LX87_02038</name>
</gene>
<name>A0A327X1N5_LARAB</name>
<protein>
    <recommendedName>
        <fullName evidence="4">Outer membrane protein with beta-barrel domain</fullName>
    </recommendedName>
</protein>
<accession>A0A327X1N5</accession>
<dbReference type="InterPro" id="IPR011250">
    <property type="entry name" value="OMP/PagP_B-barrel"/>
</dbReference>